<feature type="transmembrane region" description="Helical" evidence="1">
    <location>
        <begin position="104"/>
        <end position="125"/>
    </location>
</feature>
<keyword evidence="1" id="KW-0472">Membrane</keyword>
<feature type="transmembrane region" description="Helical" evidence="1">
    <location>
        <begin position="78"/>
        <end position="98"/>
    </location>
</feature>
<dbReference type="InterPro" id="IPR036259">
    <property type="entry name" value="MFS_trans_sf"/>
</dbReference>
<keyword evidence="1" id="KW-0812">Transmembrane</keyword>
<dbReference type="GO" id="GO:0005886">
    <property type="term" value="C:plasma membrane"/>
    <property type="evidence" value="ECO:0007669"/>
    <property type="project" value="TreeGrafter"/>
</dbReference>
<dbReference type="PANTHER" id="PTHR23537:SF1">
    <property type="entry name" value="SUGAR TRANSPORTER"/>
    <property type="match status" value="1"/>
</dbReference>
<reference evidence="3" key="1">
    <citation type="submission" date="2019-06" db="EMBL/GenBank/DDBJ databases">
        <authorList>
            <person name="Murdoch R.W."/>
            <person name="Fathepure B."/>
        </authorList>
    </citation>
    <scope>NUCLEOTIDE SEQUENCE</scope>
</reference>
<evidence type="ECO:0000313" key="3">
    <source>
        <dbReference type="EMBL" id="QEA04196.1"/>
    </source>
</evidence>
<dbReference type="AlphaFoldDB" id="A0A5B8R6C3"/>
<dbReference type="InterPro" id="IPR020846">
    <property type="entry name" value="MFS_dom"/>
</dbReference>
<dbReference type="InterPro" id="IPR010645">
    <property type="entry name" value="MFS_4"/>
</dbReference>
<protein>
    <recommendedName>
        <fullName evidence="2">Major facilitator superfamily (MFS) profile domain-containing protein</fullName>
    </recommendedName>
</protein>
<evidence type="ECO:0000259" key="2">
    <source>
        <dbReference type="PROSITE" id="PS50850"/>
    </source>
</evidence>
<name>A0A5B8R6C3_9ZZZZ</name>
<feature type="transmembrane region" description="Helical" evidence="1">
    <location>
        <begin position="7"/>
        <end position="27"/>
    </location>
</feature>
<evidence type="ECO:0000256" key="1">
    <source>
        <dbReference type="SAM" id="Phobius"/>
    </source>
</evidence>
<gene>
    <name evidence="3" type="ORF">KBTEX_00500</name>
</gene>
<feature type="transmembrane region" description="Helical" evidence="1">
    <location>
        <begin position="330"/>
        <end position="353"/>
    </location>
</feature>
<feature type="transmembrane region" description="Helical" evidence="1">
    <location>
        <begin position="202"/>
        <end position="221"/>
    </location>
</feature>
<dbReference type="PROSITE" id="PS50850">
    <property type="entry name" value="MFS"/>
    <property type="match status" value="1"/>
</dbReference>
<proteinExistence type="predicted"/>
<dbReference type="Pfam" id="PF06779">
    <property type="entry name" value="MFS_4"/>
    <property type="match status" value="1"/>
</dbReference>
<feature type="domain" description="Major facilitator superfamily (MFS) profile" evidence="2">
    <location>
        <begin position="1"/>
        <end position="384"/>
    </location>
</feature>
<feature type="transmembrane region" description="Helical" evidence="1">
    <location>
        <begin position="272"/>
        <end position="290"/>
    </location>
</feature>
<dbReference type="EMBL" id="MN079081">
    <property type="protein sequence ID" value="QEA04196.1"/>
    <property type="molecule type" value="Genomic_DNA"/>
</dbReference>
<dbReference type="SUPFAM" id="SSF103473">
    <property type="entry name" value="MFS general substrate transporter"/>
    <property type="match status" value="1"/>
</dbReference>
<feature type="transmembrane region" description="Helical" evidence="1">
    <location>
        <begin position="137"/>
        <end position="156"/>
    </location>
</feature>
<accession>A0A5B8R6C3</accession>
<feature type="transmembrane region" description="Helical" evidence="1">
    <location>
        <begin position="241"/>
        <end position="260"/>
    </location>
</feature>
<sequence length="386" mass="38465">MRLPTPGPGLAGAAATFAGIGLARFAYTPLIPAMVEAGWFSAAQSAYLGAANLLGYLVGAITANRLAAMLGVARLARLSLAGVVASFLLCATPAPFAWFALWRFVSGVTGAVLMIAGVSAAIGAVPAASRAGTAARVFTGIGLGALLSAVVVPMLLRAGVGTAWLTLGGLALAACLLAWPAWGRLPVPDGATTDTGRPAGHLLALTGTTLAAYALDAVGFIPHTVFWVDYLARGRGLGMDAAGVQWALFGLGAVAGPALASFVARHLGWRRALVGILAAKAGIVALPLAAPGPAVLAASSLVMGALVPGTVAVTSARMAELAGITDHRRVWGWATTAFALLQAGAGYALAAVFEHTGSYLALFAISSTALLAAVALAWASPAGGGR</sequence>
<dbReference type="PANTHER" id="PTHR23537">
    <property type="match status" value="1"/>
</dbReference>
<organism evidence="3">
    <name type="scientific">uncultured organism</name>
    <dbReference type="NCBI Taxonomy" id="155900"/>
    <lineage>
        <taxon>unclassified sequences</taxon>
        <taxon>environmental samples</taxon>
    </lineage>
</organism>
<dbReference type="GO" id="GO:0022857">
    <property type="term" value="F:transmembrane transporter activity"/>
    <property type="evidence" value="ECO:0007669"/>
    <property type="project" value="InterPro"/>
</dbReference>
<keyword evidence="1" id="KW-1133">Transmembrane helix</keyword>
<feature type="transmembrane region" description="Helical" evidence="1">
    <location>
        <begin position="359"/>
        <end position="379"/>
    </location>
</feature>
<feature type="transmembrane region" description="Helical" evidence="1">
    <location>
        <begin position="47"/>
        <end position="66"/>
    </location>
</feature>
<dbReference type="Gene3D" id="1.20.1250.20">
    <property type="entry name" value="MFS general substrate transporter like domains"/>
    <property type="match status" value="2"/>
</dbReference>
<feature type="transmembrane region" description="Helical" evidence="1">
    <location>
        <begin position="162"/>
        <end position="182"/>
    </location>
</feature>